<feature type="transmembrane region" description="Helical" evidence="1">
    <location>
        <begin position="44"/>
        <end position="63"/>
    </location>
</feature>
<reference evidence="2 3" key="1">
    <citation type="submission" date="2023-05" db="EMBL/GenBank/DDBJ databases">
        <title>Draft genome sequence of Streptomyces sp. B-S-A8 isolated from a cave soil in Thailand.</title>
        <authorList>
            <person name="Chamroensaksri N."/>
            <person name="Muangham S."/>
        </authorList>
    </citation>
    <scope>NUCLEOTIDE SEQUENCE [LARGE SCALE GENOMIC DNA]</scope>
    <source>
        <strain evidence="2 3">B-S-A8</strain>
    </source>
</reference>
<dbReference type="Proteomes" id="UP001224661">
    <property type="component" value="Unassembled WGS sequence"/>
</dbReference>
<evidence type="ECO:0000256" key="1">
    <source>
        <dbReference type="SAM" id="Phobius"/>
    </source>
</evidence>
<evidence type="ECO:0000313" key="3">
    <source>
        <dbReference type="Proteomes" id="UP001224661"/>
    </source>
</evidence>
<comment type="caution">
    <text evidence="2">The sequence shown here is derived from an EMBL/GenBank/DDBJ whole genome shotgun (WGS) entry which is preliminary data.</text>
</comment>
<accession>A0ABT6RYU5</accession>
<keyword evidence="1" id="KW-1133">Transmembrane helix</keyword>
<sequence length="297" mass="33298">MAQRPDLMTRIIDALNNKALSALIGIVSLAAPVAAWVVGHVNLVLLVVGQEALILFFVVTRLWSDRTHIRLRRTNSIEAMDNPPFYDRIRSQVERSLTTEYRRIADGYLTVNGPAVPLTSVMLVDALIATETQPQRILAVDRTTDPHVLTGRREYLDANRRFIDSGGRIDRLFVVRRQDLVDEDFVRPLLKLIDHHQELGVICGLAVREHLRQQDTVDTVVFGDAAVLIEDEQGDAAYTQGRSTVFFKGIEGYSEGCTRAWEHGLGATTALRTYRDAVRPLMDAWDPQQAADVVESL</sequence>
<keyword evidence="1" id="KW-0812">Transmembrane</keyword>
<organism evidence="2 3">
    <name type="scientific">Streptomyces solicavernae</name>
    <dbReference type="NCBI Taxonomy" id="3043614"/>
    <lineage>
        <taxon>Bacteria</taxon>
        <taxon>Bacillati</taxon>
        <taxon>Actinomycetota</taxon>
        <taxon>Actinomycetes</taxon>
        <taxon>Kitasatosporales</taxon>
        <taxon>Streptomycetaceae</taxon>
        <taxon>Streptomyces</taxon>
    </lineage>
</organism>
<dbReference type="RefSeq" id="WP_282516074.1">
    <property type="nucleotide sequence ID" value="NZ_JASCIR010000030.1"/>
</dbReference>
<keyword evidence="1" id="KW-0472">Membrane</keyword>
<evidence type="ECO:0000313" key="2">
    <source>
        <dbReference type="EMBL" id="MDI3389607.1"/>
    </source>
</evidence>
<feature type="transmembrane region" description="Helical" evidence="1">
    <location>
        <begin position="20"/>
        <end position="38"/>
    </location>
</feature>
<keyword evidence="3" id="KW-1185">Reference proteome</keyword>
<proteinExistence type="predicted"/>
<gene>
    <name evidence="2" type="ORF">QIS99_25965</name>
</gene>
<name>A0ABT6RYU5_9ACTN</name>
<dbReference type="EMBL" id="JASCIR010000030">
    <property type="protein sequence ID" value="MDI3389607.1"/>
    <property type="molecule type" value="Genomic_DNA"/>
</dbReference>
<protein>
    <submittedName>
        <fullName evidence="2">Uncharacterized protein</fullName>
    </submittedName>
</protein>